<organism evidence="6 7">
    <name type="scientific">Hibiscus sabdariffa</name>
    <name type="common">roselle</name>
    <dbReference type="NCBI Taxonomy" id="183260"/>
    <lineage>
        <taxon>Eukaryota</taxon>
        <taxon>Viridiplantae</taxon>
        <taxon>Streptophyta</taxon>
        <taxon>Embryophyta</taxon>
        <taxon>Tracheophyta</taxon>
        <taxon>Spermatophyta</taxon>
        <taxon>Magnoliopsida</taxon>
        <taxon>eudicotyledons</taxon>
        <taxon>Gunneridae</taxon>
        <taxon>Pentapetalae</taxon>
        <taxon>rosids</taxon>
        <taxon>malvids</taxon>
        <taxon>Malvales</taxon>
        <taxon>Malvaceae</taxon>
        <taxon>Malvoideae</taxon>
        <taxon>Hibiscus</taxon>
    </lineage>
</organism>
<feature type="domain" description="Alcohol dehydrogenase-like C-terminal" evidence="5">
    <location>
        <begin position="240"/>
        <end position="353"/>
    </location>
</feature>
<dbReference type="InterPro" id="IPR036291">
    <property type="entry name" value="NAD(P)-bd_dom_sf"/>
</dbReference>
<evidence type="ECO:0000259" key="5">
    <source>
        <dbReference type="Pfam" id="PF00107"/>
    </source>
</evidence>
<proteinExistence type="inferred from homology"/>
<gene>
    <name evidence="6" type="ORF">V6N12_076264</name>
</gene>
<evidence type="ECO:0000256" key="3">
    <source>
        <dbReference type="ARBA" id="ARBA00022833"/>
    </source>
</evidence>
<comment type="caution">
    <text evidence="6">The sequence shown here is derived from an EMBL/GenBank/DDBJ whole genome shotgun (WGS) entry which is preliminary data.</text>
</comment>
<accession>A0ABR2AC19</accession>
<dbReference type="InterPro" id="IPR047109">
    <property type="entry name" value="CAD-like"/>
</dbReference>
<keyword evidence="4" id="KW-0560">Oxidoreductase</keyword>
<sequence length="398" mass="44598">MVWVVMVERRWCRVVPNGEGVVVGLELSWREFVCAENPPHALFLKLKRLKPILRSLNACRCNDRSQRVVQKKFELEACQLANLVDPHIPTSLEREQAIFAEFHGLLAAEESLLRQKSRELWVREGDQNSRFFHSMVAIKQNKQAIRVIRNDQGQLLEDMDQISEEAIRYFKSLLGVRNEAVQGCSAEMLKELLGFSFSDDAKRFLATRVTRDEIKASIPLKYFGLDEPGRHVAIVGLRRLGHVAVKFAKALGCKVTVISTSPSKKAEALEHLGADCFWLAVTKTNYSLDTVSAGHPVMPLIGLLKSHDKLIMVGAPSEPPQIPVFSLIIGRKTMAGSGIGGINETQEIIDFAAKHKIKADIEVISMDYVNQAMERLEKGDVRYRFVIDVGNTLAATKP</sequence>
<evidence type="ECO:0000313" key="7">
    <source>
        <dbReference type="Proteomes" id="UP001472677"/>
    </source>
</evidence>
<dbReference type="Proteomes" id="UP001472677">
    <property type="component" value="Unassembled WGS sequence"/>
</dbReference>
<dbReference type="EMBL" id="JBBPBM010000848">
    <property type="protein sequence ID" value="KAK8490597.1"/>
    <property type="molecule type" value="Genomic_DNA"/>
</dbReference>
<name>A0ABR2AC19_9ROSI</name>
<dbReference type="Gene3D" id="3.90.180.10">
    <property type="entry name" value="Medium-chain alcohol dehydrogenases, catalytic domain"/>
    <property type="match status" value="1"/>
</dbReference>
<evidence type="ECO:0000256" key="4">
    <source>
        <dbReference type="ARBA" id="ARBA00023002"/>
    </source>
</evidence>
<dbReference type="Pfam" id="PF00107">
    <property type="entry name" value="ADH_zinc_N"/>
    <property type="match status" value="1"/>
</dbReference>
<evidence type="ECO:0000256" key="1">
    <source>
        <dbReference type="ARBA" id="ARBA00008072"/>
    </source>
</evidence>
<evidence type="ECO:0000256" key="2">
    <source>
        <dbReference type="ARBA" id="ARBA00022723"/>
    </source>
</evidence>
<keyword evidence="2" id="KW-0479">Metal-binding</keyword>
<comment type="similarity">
    <text evidence="1">Belongs to the zinc-containing alcohol dehydrogenase family.</text>
</comment>
<reference evidence="6 7" key="1">
    <citation type="journal article" date="2024" name="G3 (Bethesda)">
        <title>Genome assembly of Hibiscus sabdariffa L. provides insights into metabolisms of medicinal natural products.</title>
        <authorList>
            <person name="Kim T."/>
        </authorList>
    </citation>
    <scope>NUCLEOTIDE SEQUENCE [LARGE SCALE GENOMIC DNA]</scope>
    <source>
        <strain evidence="6">TK-2024</strain>
        <tissue evidence="6">Old leaves</tissue>
    </source>
</reference>
<dbReference type="InterPro" id="IPR013149">
    <property type="entry name" value="ADH-like_C"/>
</dbReference>
<dbReference type="PANTHER" id="PTHR42683">
    <property type="entry name" value="ALDEHYDE REDUCTASE"/>
    <property type="match status" value="1"/>
</dbReference>
<keyword evidence="7" id="KW-1185">Reference proteome</keyword>
<dbReference type="SUPFAM" id="SSF51735">
    <property type="entry name" value="NAD(P)-binding Rossmann-fold domains"/>
    <property type="match status" value="1"/>
</dbReference>
<protein>
    <recommendedName>
        <fullName evidence="5">Alcohol dehydrogenase-like C-terminal domain-containing protein</fullName>
    </recommendedName>
</protein>
<evidence type="ECO:0000313" key="6">
    <source>
        <dbReference type="EMBL" id="KAK8490597.1"/>
    </source>
</evidence>
<keyword evidence="3" id="KW-0862">Zinc</keyword>
<dbReference type="Gene3D" id="3.40.50.720">
    <property type="entry name" value="NAD(P)-binding Rossmann-like Domain"/>
    <property type="match status" value="1"/>
</dbReference>